<dbReference type="SUPFAM" id="SSF55190">
    <property type="entry name" value="Arginyl-tRNA synthetase (ArgRS), N-terminal 'additional' domain"/>
    <property type="match status" value="1"/>
</dbReference>
<sequence>MTPADLSRTVLHAVRRAVDENALRAPVPARVRVERTRPGGSGDYACAVALQLAGPAELPALEVARILREQVAAEPGIGRVEITGPGFLSFTLDAPTDSDLAVLHAVREQGIAYGHGGALRDEILQFHHAREVRAAVTAHAVRRLLVSQGARVRITCQEAGDPEWSRLGVTIDAHGTPPVPLPRIRPVSAGATAGELLERLGADAVRWGLLRPAGHDRAPLGDDLLVQGEANPLFRVRYAHARARALIRGAAALGFTSAADAAPHEAPARPLLDLLADHPGGLLAAARHRAPDRVARQLEAVAHAFFDFHDSCPPLPSGDEKPSAAHRSRLALAEAAGTVLAGGLSLLGISAPAHL</sequence>
<dbReference type="SMART" id="SM01016">
    <property type="entry name" value="Arg_tRNA_synt_N"/>
    <property type="match status" value="1"/>
</dbReference>
<evidence type="ECO:0000313" key="9">
    <source>
        <dbReference type="Proteomes" id="UP000471648"/>
    </source>
</evidence>
<comment type="catalytic activity">
    <reaction evidence="5">
        <text>tRNA(Arg) + L-arginine + ATP = L-arginyl-tRNA(Arg) + AMP + diphosphate</text>
        <dbReference type="Rhea" id="RHEA:20301"/>
        <dbReference type="Rhea" id="RHEA-COMP:9658"/>
        <dbReference type="Rhea" id="RHEA-COMP:9673"/>
        <dbReference type="ChEBI" id="CHEBI:30616"/>
        <dbReference type="ChEBI" id="CHEBI:32682"/>
        <dbReference type="ChEBI" id="CHEBI:33019"/>
        <dbReference type="ChEBI" id="CHEBI:78442"/>
        <dbReference type="ChEBI" id="CHEBI:78513"/>
        <dbReference type="ChEBI" id="CHEBI:456215"/>
        <dbReference type="EC" id="6.1.1.19"/>
    </reaction>
</comment>
<dbReference type="SMART" id="SM00836">
    <property type="entry name" value="DALR_1"/>
    <property type="match status" value="1"/>
</dbReference>
<evidence type="ECO:0000259" key="6">
    <source>
        <dbReference type="SMART" id="SM00836"/>
    </source>
</evidence>
<dbReference type="RefSeq" id="WP_164357861.1">
    <property type="nucleotide sequence ID" value="NZ_JAAGME010000893.1"/>
</dbReference>
<evidence type="ECO:0000256" key="2">
    <source>
        <dbReference type="ARBA" id="ARBA00022598"/>
    </source>
</evidence>
<evidence type="ECO:0000313" key="8">
    <source>
        <dbReference type="EMBL" id="NEB69591.1"/>
    </source>
</evidence>
<dbReference type="PANTHER" id="PTHR11956:SF5">
    <property type="entry name" value="ARGININE--TRNA LIGASE, CYTOPLASMIC"/>
    <property type="match status" value="1"/>
</dbReference>
<feature type="domain" description="DALR anticodon binding" evidence="6">
    <location>
        <begin position="236"/>
        <end position="355"/>
    </location>
</feature>
<organism evidence="8 9">
    <name type="scientific">Streptomyces microflavus</name>
    <name type="common">Streptomyces lipmanii</name>
    <dbReference type="NCBI Taxonomy" id="1919"/>
    <lineage>
        <taxon>Bacteria</taxon>
        <taxon>Bacillati</taxon>
        <taxon>Actinomycetota</taxon>
        <taxon>Actinomycetes</taxon>
        <taxon>Kitasatosporales</taxon>
        <taxon>Streptomycetaceae</taxon>
        <taxon>Streptomyces</taxon>
    </lineage>
</organism>
<dbReference type="Gene3D" id="1.10.730.10">
    <property type="entry name" value="Isoleucyl-tRNA Synthetase, Domain 1"/>
    <property type="match status" value="1"/>
</dbReference>
<proteinExistence type="predicted"/>
<dbReference type="GO" id="GO:0004814">
    <property type="term" value="F:arginine-tRNA ligase activity"/>
    <property type="evidence" value="ECO:0007669"/>
    <property type="project" value="UniProtKB-EC"/>
</dbReference>
<gene>
    <name evidence="8" type="ORF">G3I39_21435</name>
</gene>
<dbReference type="InterPro" id="IPR036695">
    <property type="entry name" value="Arg-tRNA-synth_N_sf"/>
</dbReference>
<dbReference type="InterPro" id="IPR001278">
    <property type="entry name" value="Arg-tRNA-ligase"/>
</dbReference>
<keyword evidence="3" id="KW-0547">Nucleotide-binding</keyword>
<dbReference type="EC" id="6.1.1.19" evidence="1"/>
<dbReference type="NCBIfam" id="NF045898">
    <property type="entry name" value="ArgS_rel_codon"/>
    <property type="match status" value="1"/>
</dbReference>
<keyword evidence="2 8" id="KW-0436">Ligase</keyword>
<evidence type="ECO:0000256" key="4">
    <source>
        <dbReference type="ARBA" id="ARBA00022840"/>
    </source>
</evidence>
<accession>A0A6N9VHQ4</accession>
<keyword evidence="4" id="KW-0067">ATP-binding</keyword>
<dbReference type="Pfam" id="PF05746">
    <property type="entry name" value="DALR_1"/>
    <property type="match status" value="1"/>
</dbReference>
<dbReference type="PANTHER" id="PTHR11956">
    <property type="entry name" value="ARGINYL-TRNA SYNTHETASE"/>
    <property type="match status" value="1"/>
</dbReference>
<feature type="domain" description="Arginyl tRNA synthetase N-terminal" evidence="7">
    <location>
        <begin position="4"/>
        <end position="92"/>
    </location>
</feature>
<dbReference type="Proteomes" id="UP000471648">
    <property type="component" value="Unassembled WGS sequence"/>
</dbReference>
<dbReference type="Pfam" id="PF03485">
    <property type="entry name" value="Arg_tRNA_synt_N"/>
    <property type="match status" value="1"/>
</dbReference>
<name>A0A6N9VHQ4_STRMI</name>
<evidence type="ECO:0000259" key="7">
    <source>
        <dbReference type="SMART" id="SM01016"/>
    </source>
</evidence>
<dbReference type="SUPFAM" id="SSF47323">
    <property type="entry name" value="Anticodon-binding domain of a subclass of class I aminoacyl-tRNA synthetases"/>
    <property type="match status" value="1"/>
</dbReference>
<reference evidence="8 9" key="1">
    <citation type="submission" date="2020-01" db="EMBL/GenBank/DDBJ databases">
        <title>Insect and environment-associated Actinomycetes.</title>
        <authorList>
            <person name="Currrie C."/>
            <person name="Chevrette M."/>
            <person name="Carlson C."/>
            <person name="Stubbendieck R."/>
            <person name="Wendt-Pienkowski E."/>
        </authorList>
    </citation>
    <scope>NUCLEOTIDE SEQUENCE [LARGE SCALE GENOMIC DNA]</scope>
    <source>
        <strain evidence="8 9">SID14438</strain>
    </source>
</reference>
<dbReference type="GO" id="GO:0006420">
    <property type="term" value="P:arginyl-tRNA aminoacylation"/>
    <property type="evidence" value="ECO:0007669"/>
    <property type="project" value="InterPro"/>
</dbReference>
<dbReference type="InterPro" id="IPR008909">
    <property type="entry name" value="DALR_anticod-bd"/>
</dbReference>
<protein>
    <recommendedName>
        <fullName evidence="1">arginine--tRNA ligase</fullName>
        <ecNumber evidence="1">6.1.1.19</ecNumber>
    </recommendedName>
</protein>
<dbReference type="GO" id="GO:0005524">
    <property type="term" value="F:ATP binding"/>
    <property type="evidence" value="ECO:0007669"/>
    <property type="project" value="UniProtKB-KW"/>
</dbReference>
<dbReference type="InterPro" id="IPR009080">
    <property type="entry name" value="tRNAsynth_Ia_anticodon-bd"/>
</dbReference>
<dbReference type="EMBL" id="JAAGME010000893">
    <property type="protein sequence ID" value="NEB69591.1"/>
    <property type="molecule type" value="Genomic_DNA"/>
</dbReference>
<evidence type="ECO:0000256" key="5">
    <source>
        <dbReference type="ARBA" id="ARBA00049339"/>
    </source>
</evidence>
<evidence type="ECO:0000256" key="1">
    <source>
        <dbReference type="ARBA" id="ARBA00012837"/>
    </source>
</evidence>
<dbReference type="AlphaFoldDB" id="A0A6N9VHQ4"/>
<dbReference type="InterPro" id="IPR005148">
    <property type="entry name" value="Arg-tRNA-synth_N"/>
</dbReference>
<dbReference type="GO" id="GO:0005737">
    <property type="term" value="C:cytoplasm"/>
    <property type="evidence" value="ECO:0007669"/>
    <property type="project" value="InterPro"/>
</dbReference>
<comment type="caution">
    <text evidence="8">The sequence shown here is derived from an EMBL/GenBank/DDBJ whole genome shotgun (WGS) entry which is preliminary data.</text>
</comment>
<evidence type="ECO:0000256" key="3">
    <source>
        <dbReference type="ARBA" id="ARBA00022741"/>
    </source>
</evidence>
<dbReference type="Gene3D" id="3.30.1360.70">
    <property type="entry name" value="Arginyl tRNA synthetase N-terminal domain"/>
    <property type="match status" value="1"/>
</dbReference>